<keyword evidence="1" id="KW-0472">Membrane</keyword>
<comment type="caution">
    <text evidence="2">The sequence shown here is derived from an EMBL/GenBank/DDBJ whole genome shotgun (WGS) entry which is preliminary data.</text>
</comment>
<accession>A0AA41Y3I7</accession>
<gene>
    <name evidence="2" type="ORF">N2K84_00525</name>
</gene>
<evidence type="ECO:0000313" key="2">
    <source>
        <dbReference type="EMBL" id="MCW0481194.1"/>
    </source>
</evidence>
<sequence>MRDNLSQRKLLDILTSEIEQLNKTTENIKAVAPEIDKQLKELKKNKLQVDLNTGRLEQIMKDHENALQKRVVMPRWFLILIGMVIVFLLLEVVWLLIV</sequence>
<dbReference type="EMBL" id="JAPAAF010000001">
    <property type="protein sequence ID" value="MCW0481194.1"/>
    <property type="molecule type" value="Genomic_DNA"/>
</dbReference>
<organism evidence="2 3">
    <name type="scientific">Gaoshiqia sediminis</name>
    <dbReference type="NCBI Taxonomy" id="2986998"/>
    <lineage>
        <taxon>Bacteria</taxon>
        <taxon>Pseudomonadati</taxon>
        <taxon>Bacteroidota</taxon>
        <taxon>Bacteroidia</taxon>
        <taxon>Marinilabiliales</taxon>
        <taxon>Prolixibacteraceae</taxon>
        <taxon>Gaoshiqia</taxon>
    </lineage>
</organism>
<evidence type="ECO:0000313" key="3">
    <source>
        <dbReference type="Proteomes" id="UP001163821"/>
    </source>
</evidence>
<proteinExistence type="predicted"/>
<keyword evidence="1" id="KW-0812">Transmembrane</keyword>
<feature type="transmembrane region" description="Helical" evidence="1">
    <location>
        <begin position="76"/>
        <end position="97"/>
    </location>
</feature>
<name>A0AA41Y3I7_9BACT</name>
<protein>
    <submittedName>
        <fullName evidence="2">Uncharacterized protein</fullName>
    </submittedName>
</protein>
<dbReference type="RefSeq" id="WP_282589799.1">
    <property type="nucleotide sequence ID" value="NZ_JAPAAF010000001.1"/>
</dbReference>
<dbReference type="AlphaFoldDB" id="A0AA41Y3I7"/>
<keyword evidence="1" id="KW-1133">Transmembrane helix</keyword>
<evidence type="ECO:0000256" key="1">
    <source>
        <dbReference type="SAM" id="Phobius"/>
    </source>
</evidence>
<dbReference type="Proteomes" id="UP001163821">
    <property type="component" value="Unassembled WGS sequence"/>
</dbReference>
<keyword evidence="3" id="KW-1185">Reference proteome</keyword>
<reference evidence="2" key="1">
    <citation type="submission" date="2022-10" db="EMBL/GenBank/DDBJ databases">
        <title>Gaoshiqiia sediminis gen. nov., sp. nov., isolated from coastal sediment.</title>
        <authorList>
            <person name="Yu W.X."/>
            <person name="Mu D.S."/>
            <person name="Du J.Z."/>
            <person name="Liang Y.Q."/>
        </authorList>
    </citation>
    <scope>NUCLEOTIDE SEQUENCE</scope>
    <source>
        <strain evidence="2">A06</strain>
    </source>
</reference>